<evidence type="ECO:0000313" key="7">
    <source>
        <dbReference type="EMBL" id="CAE8588578.1"/>
    </source>
</evidence>
<keyword evidence="4 5" id="KW-0472">Membrane</keyword>
<dbReference type="Pfam" id="PF04547">
    <property type="entry name" value="Anoctamin"/>
    <property type="match status" value="1"/>
</dbReference>
<feature type="domain" description="Anoctamin transmembrane" evidence="6">
    <location>
        <begin position="402"/>
        <end position="829"/>
    </location>
</feature>
<dbReference type="InterPro" id="IPR049452">
    <property type="entry name" value="Anoctamin_TM"/>
</dbReference>
<feature type="transmembrane region" description="Helical" evidence="5">
    <location>
        <begin position="796"/>
        <end position="819"/>
    </location>
</feature>
<evidence type="ECO:0000256" key="1">
    <source>
        <dbReference type="ARBA" id="ARBA00004141"/>
    </source>
</evidence>
<keyword evidence="9" id="KW-1185">Reference proteome</keyword>
<dbReference type="AlphaFoldDB" id="A0A813DT46"/>
<proteinExistence type="predicted"/>
<gene>
    <name evidence="7" type="ORF">PGLA1383_LOCUS7370</name>
    <name evidence="8" type="ORF">PGLA2088_LOCUS28512</name>
</gene>
<dbReference type="OrthoDB" id="407523at2759"/>
<evidence type="ECO:0000256" key="2">
    <source>
        <dbReference type="ARBA" id="ARBA00022692"/>
    </source>
</evidence>
<comment type="caution">
    <text evidence="7">The sequence shown here is derived from an EMBL/GenBank/DDBJ whole genome shotgun (WGS) entry which is preliminary data.</text>
</comment>
<evidence type="ECO:0000256" key="3">
    <source>
        <dbReference type="ARBA" id="ARBA00022989"/>
    </source>
</evidence>
<dbReference type="GO" id="GO:0005254">
    <property type="term" value="F:chloride channel activity"/>
    <property type="evidence" value="ECO:0007669"/>
    <property type="project" value="TreeGrafter"/>
</dbReference>
<dbReference type="EMBL" id="CAJNNV010003217">
    <property type="protein sequence ID" value="CAE8588578.1"/>
    <property type="molecule type" value="Genomic_DNA"/>
</dbReference>
<evidence type="ECO:0000313" key="9">
    <source>
        <dbReference type="Proteomes" id="UP000654075"/>
    </source>
</evidence>
<dbReference type="InterPro" id="IPR007632">
    <property type="entry name" value="Anoctamin"/>
</dbReference>
<dbReference type="EMBL" id="CAJNNW010027907">
    <property type="protein sequence ID" value="CAE8693749.1"/>
    <property type="molecule type" value="Genomic_DNA"/>
</dbReference>
<dbReference type="PANTHER" id="PTHR12308:SF73">
    <property type="entry name" value="ANOCTAMIN"/>
    <property type="match status" value="1"/>
</dbReference>
<feature type="transmembrane region" description="Helical" evidence="5">
    <location>
        <begin position="420"/>
        <end position="440"/>
    </location>
</feature>
<keyword evidence="2 5" id="KW-0812">Transmembrane</keyword>
<feature type="transmembrane region" description="Helical" evidence="5">
    <location>
        <begin position="712"/>
        <end position="738"/>
    </location>
</feature>
<organism evidence="7 9">
    <name type="scientific">Polarella glacialis</name>
    <name type="common">Dinoflagellate</name>
    <dbReference type="NCBI Taxonomy" id="89957"/>
    <lineage>
        <taxon>Eukaryota</taxon>
        <taxon>Sar</taxon>
        <taxon>Alveolata</taxon>
        <taxon>Dinophyceae</taxon>
        <taxon>Suessiales</taxon>
        <taxon>Suessiaceae</taxon>
        <taxon>Polarella</taxon>
    </lineage>
</organism>
<feature type="transmembrane region" description="Helical" evidence="5">
    <location>
        <begin position="509"/>
        <end position="527"/>
    </location>
</feature>
<keyword evidence="3 5" id="KW-1133">Transmembrane helix</keyword>
<dbReference type="Proteomes" id="UP000654075">
    <property type="component" value="Unassembled WGS sequence"/>
</dbReference>
<dbReference type="PANTHER" id="PTHR12308">
    <property type="entry name" value="ANOCTAMIN"/>
    <property type="match status" value="1"/>
</dbReference>
<feature type="transmembrane region" description="Helical" evidence="5">
    <location>
        <begin position="647"/>
        <end position="664"/>
    </location>
</feature>
<evidence type="ECO:0000259" key="6">
    <source>
        <dbReference type="Pfam" id="PF04547"/>
    </source>
</evidence>
<comment type="subcellular location">
    <subcellularLocation>
        <location evidence="1">Membrane</location>
        <topology evidence="1">Multi-pass membrane protein</topology>
    </subcellularLocation>
</comment>
<evidence type="ECO:0000256" key="4">
    <source>
        <dbReference type="ARBA" id="ARBA00023136"/>
    </source>
</evidence>
<name>A0A813DT46_POLGL</name>
<accession>A0A813DT46</accession>
<feature type="transmembrane region" description="Helical" evidence="5">
    <location>
        <begin position="447"/>
        <end position="466"/>
    </location>
</feature>
<evidence type="ECO:0000313" key="8">
    <source>
        <dbReference type="EMBL" id="CAE8693749.1"/>
    </source>
</evidence>
<feature type="transmembrane region" description="Helical" evidence="5">
    <location>
        <begin position="759"/>
        <end position="784"/>
    </location>
</feature>
<protein>
    <recommendedName>
        <fullName evidence="6">Anoctamin transmembrane domain-containing protein</fullName>
    </recommendedName>
</protein>
<reference evidence="7" key="1">
    <citation type="submission" date="2021-02" db="EMBL/GenBank/DDBJ databases">
        <authorList>
            <person name="Dougan E. K."/>
            <person name="Rhodes N."/>
            <person name="Thang M."/>
            <person name="Chan C."/>
        </authorList>
    </citation>
    <scope>NUCLEOTIDE SEQUENCE</scope>
</reference>
<sequence length="873" mass="99458">MQVIMESDESKPLVDVKSDDLGTSKCVKIFGDEVGLHHSDFHFVFVLPHIADKSATLMPNAEVIFQKCVKRKARDNLTNWRAKFRGKEKVMTNKAFQVIIWELIVSTLTGSHAGFSVSWMPSIDEDELFLCVKLENLEVARTLARTQTLLVPVTDLTYGVLGKTIPKINFLGEDGSAAASLPYSTARDEAFQQSTKRKLEDLEKKVSDLALEGSGFTDLLKLELSIAKEVPTYDPEVQKLRSDLLHLIGELDAEALLFAVLKDLMAREAGSTPKSTALRFMYHLACEHMEKVDQDSFVKMLRLMEGSGVEAVYKARESRYDDQPSVEAMKEVKLFNEFRDIDYIRIVTRVIEENFDCEQMENHGVIRASFVPHKWDVVVQFMKSWANPLSFVQWPNTHLHAVRDYFGERTAFFFHWMDSYLLMLFGPGLVGLILLLRFVLFDDLTATYIVTAFSFVMCAWLALATAKYNQQSNERTYVWASSSGEDDTIKLRDYLPEMNGSFQETFVRLMHWLLAVVILVQTVLTAAKISEIRREARDLGDGIYVLPIVGPLKADLVYSSGAYIITANIKIVSFMWDTFSPMMAKHENWETDVDKQNSMNFKTFGVKFVVYYYPFFYTAFVKPFVEGCGAEGPLGCRTELRANMTQFLAFHIAITIAFLLIPMVQAKWAVSKEIQSAAEKSEHSKKRKYNYLQLQAKLPPSPDDSTDYMDTIINLGFVTMFSCICPIMTFLCLMTFIVEVRLFALRSTYLSRRPIPRRANGIGVWMSILKTMAVISVITNVGFICFMMEPFRGYKFHHQLLCFLFLEHSVLLLVLLLGWSMAPVTIQQSIAEEINNTFLDEMVSDPDLKHAVAETQLKSTYPELDQLRPTSNP</sequence>
<dbReference type="GO" id="GO:0016020">
    <property type="term" value="C:membrane"/>
    <property type="evidence" value="ECO:0007669"/>
    <property type="project" value="UniProtKB-SubCell"/>
</dbReference>
<dbReference type="OMA" id="HEYVFAR"/>
<dbReference type="Proteomes" id="UP000626109">
    <property type="component" value="Unassembled WGS sequence"/>
</dbReference>
<evidence type="ECO:0000256" key="5">
    <source>
        <dbReference type="SAM" id="Phobius"/>
    </source>
</evidence>